<dbReference type="PANTHER" id="PTHR38790">
    <property type="entry name" value="2EXR DOMAIN-CONTAINING PROTEIN-RELATED"/>
    <property type="match status" value="1"/>
</dbReference>
<name>A0A6A6ANS0_9PLEO</name>
<reference evidence="2" key="1">
    <citation type="journal article" date="2020" name="Stud. Mycol.">
        <title>101 Dothideomycetes genomes: a test case for predicting lifestyles and emergence of pathogens.</title>
        <authorList>
            <person name="Haridas S."/>
            <person name="Albert R."/>
            <person name="Binder M."/>
            <person name="Bloem J."/>
            <person name="Labutti K."/>
            <person name="Salamov A."/>
            <person name="Andreopoulos B."/>
            <person name="Baker S."/>
            <person name="Barry K."/>
            <person name="Bills G."/>
            <person name="Bluhm B."/>
            <person name="Cannon C."/>
            <person name="Castanera R."/>
            <person name="Culley D."/>
            <person name="Daum C."/>
            <person name="Ezra D."/>
            <person name="Gonzalez J."/>
            <person name="Henrissat B."/>
            <person name="Kuo A."/>
            <person name="Liang C."/>
            <person name="Lipzen A."/>
            <person name="Lutzoni F."/>
            <person name="Magnuson J."/>
            <person name="Mondo S."/>
            <person name="Nolan M."/>
            <person name="Ohm R."/>
            <person name="Pangilinan J."/>
            <person name="Park H.-J."/>
            <person name="Ramirez L."/>
            <person name="Alfaro M."/>
            <person name="Sun H."/>
            <person name="Tritt A."/>
            <person name="Yoshinaga Y."/>
            <person name="Zwiers L.-H."/>
            <person name="Turgeon B."/>
            <person name="Goodwin S."/>
            <person name="Spatafora J."/>
            <person name="Crous P."/>
            <person name="Grigoriev I."/>
        </authorList>
    </citation>
    <scope>NUCLEOTIDE SEQUENCE</scope>
    <source>
        <strain evidence="2">CBS 119687</strain>
    </source>
</reference>
<dbReference type="RefSeq" id="XP_033527082.1">
    <property type="nucleotide sequence ID" value="XM_033666490.1"/>
</dbReference>
<keyword evidence="3" id="KW-1185">Reference proteome</keyword>
<protein>
    <submittedName>
        <fullName evidence="2">Uncharacterized protein</fullName>
    </submittedName>
</protein>
<evidence type="ECO:0000256" key="1">
    <source>
        <dbReference type="SAM" id="MobiDB-lite"/>
    </source>
</evidence>
<feature type="compositionally biased region" description="Basic residues" evidence="1">
    <location>
        <begin position="1"/>
        <end position="13"/>
    </location>
</feature>
<dbReference type="OrthoDB" id="5413827at2759"/>
<gene>
    <name evidence="2" type="ORF">P153DRAFT_354171</name>
</gene>
<proteinExistence type="predicted"/>
<sequence length="233" mass="26689">MAPRKPAKTKNLKPAKTGDAGVVKPKRNARGYHRFRSGMLNMTPKDGEKELVRINQNSPLLRLPPEIRNHIWEYAVGGYTVQGLYGASPGHHHRPSLKVFERTDGLALLRTCRQVFAETALVPWAASLFAFNHPLTMRQVMKKLKGYQRKSITMLRLDVHSPNQIPWWNPLRNPRRFLTQGQLTGVKHVHLRVFRCHRVIDYSVTPVLENLRAFFPGATTSCSTTKDIWLPTR</sequence>
<evidence type="ECO:0000313" key="2">
    <source>
        <dbReference type="EMBL" id="KAF2132695.1"/>
    </source>
</evidence>
<dbReference type="PANTHER" id="PTHR38790:SF4">
    <property type="entry name" value="2EXR DOMAIN-CONTAINING PROTEIN"/>
    <property type="match status" value="1"/>
</dbReference>
<dbReference type="AlphaFoldDB" id="A0A6A6ANS0"/>
<accession>A0A6A6ANS0</accession>
<feature type="region of interest" description="Disordered" evidence="1">
    <location>
        <begin position="1"/>
        <end position="23"/>
    </location>
</feature>
<evidence type="ECO:0000313" key="3">
    <source>
        <dbReference type="Proteomes" id="UP000799771"/>
    </source>
</evidence>
<dbReference type="EMBL" id="ML977500">
    <property type="protein sequence ID" value="KAF2132695.1"/>
    <property type="molecule type" value="Genomic_DNA"/>
</dbReference>
<organism evidence="2 3">
    <name type="scientific">Dothidotthia symphoricarpi CBS 119687</name>
    <dbReference type="NCBI Taxonomy" id="1392245"/>
    <lineage>
        <taxon>Eukaryota</taxon>
        <taxon>Fungi</taxon>
        <taxon>Dikarya</taxon>
        <taxon>Ascomycota</taxon>
        <taxon>Pezizomycotina</taxon>
        <taxon>Dothideomycetes</taxon>
        <taxon>Pleosporomycetidae</taxon>
        <taxon>Pleosporales</taxon>
        <taxon>Dothidotthiaceae</taxon>
        <taxon>Dothidotthia</taxon>
    </lineage>
</organism>
<dbReference type="GeneID" id="54406922"/>
<dbReference type="Proteomes" id="UP000799771">
    <property type="component" value="Unassembled WGS sequence"/>
</dbReference>